<evidence type="ECO:0000256" key="1">
    <source>
        <dbReference type="SAM" id="Phobius"/>
    </source>
</evidence>
<evidence type="ECO:0000313" key="4">
    <source>
        <dbReference type="EMBL" id="KAL2101259.1"/>
    </source>
</evidence>
<organism evidence="4 5">
    <name type="scientific">Coilia grayii</name>
    <name type="common">Gray's grenadier anchovy</name>
    <dbReference type="NCBI Taxonomy" id="363190"/>
    <lineage>
        <taxon>Eukaryota</taxon>
        <taxon>Metazoa</taxon>
        <taxon>Chordata</taxon>
        <taxon>Craniata</taxon>
        <taxon>Vertebrata</taxon>
        <taxon>Euteleostomi</taxon>
        <taxon>Actinopterygii</taxon>
        <taxon>Neopterygii</taxon>
        <taxon>Teleostei</taxon>
        <taxon>Clupei</taxon>
        <taxon>Clupeiformes</taxon>
        <taxon>Clupeoidei</taxon>
        <taxon>Engraulidae</taxon>
        <taxon>Coilinae</taxon>
        <taxon>Coilia</taxon>
    </lineage>
</organism>
<dbReference type="EMBL" id="JBHFQA010000003">
    <property type="protein sequence ID" value="KAL2101259.1"/>
    <property type="molecule type" value="Genomic_DNA"/>
</dbReference>
<sequence>MRILSAVLWILGIQVIASRELLYTQASEGECVTISCEPEERKTQLVGFHLEHRSTQPKRDIVYLSDNAGVKESPSVAGRVQVIGSLVSSQINVTICLLRRIDTGLYTSRFIYKDSLTNQDVRGSTQLFLHVKEAEEDGSCQCSRYTYLLYAISVAVALLSLLLIGFCLMQHTKQRQSLKPPPAASDIYEVMSVGQQGSLVAQNGQQMATLQEDMNIYATPNLTPAQDNDYACPQTLRPMPYHQTQTAL</sequence>
<comment type="caution">
    <text evidence="4">The sequence shown here is derived from an EMBL/GenBank/DDBJ whole genome shotgun (WGS) entry which is preliminary data.</text>
</comment>
<dbReference type="InterPro" id="IPR013783">
    <property type="entry name" value="Ig-like_fold"/>
</dbReference>
<evidence type="ECO:0000313" key="5">
    <source>
        <dbReference type="Proteomes" id="UP001591681"/>
    </source>
</evidence>
<feature type="transmembrane region" description="Helical" evidence="1">
    <location>
        <begin position="147"/>
        <end position="169"/>
    </location>
</feature>
<dbReference type="PANTHER" id="PTHR15343">
    <property type="entry name" value="CD7"/>
    <property type="match status" value="1"/>
</dbReference>
<dbReference type="InterPro" id="IPR039090">
    <property type="entry name" value="CD7"/>
</dbReference>
<dbReference type="Proteomes" id="UP001591681">
    <property type="component" value="Unassembled WGS sequence"/>
</dbReference>
<keyword evidence="5" id="KW-1185">Reference proteome</keyword>
<keyword evidence="1" id="KW-0812">Transmembrane</keyword>
<proteinExistence type="predicted"/>
<evidence type="ECO:0000259" key="3">
    <source>
        <dbReference type="Pfam" id="PF24518"/>
    </source>
</evidence>
<reference evidence="4 5" key="1">
    <citation type="submission" date="2024-09" db="EMBL/GenBank/DDBJ databases">
        <title>A chromosome-level genome assembly of Gray's grenadier anchovy, Coilia grayii.</title>
        <authorList>
            <person name="Fu Z."/>
        </authorList>
    </citation>
    <scope>NUCLEOTIDE SEQUENCE [LARGE SCALE GENOMIC DNA]</scope>
    <source>
        <strain evidence="4">G4</strain>
        <tissue evidence="4">Muscle</tissue>
    </source>
</reference>
<feature type="domain" description="B-cell receptor CD22 first Ig-like" evidence="3">
    <location>
        <begin position="27"/>
        <end position="115"/>
    </location>
</feature>
<feature type="signal peptide" evidence="2">
    <location>
        <begin position="1"/>
        <end position="18"/>
    </location>
</feature>
<dbReference type="InterPro" id="IPR056386">
    <property type="entry name" value="Ig_CD22"/>
</dbReference>
<dbReference type="AlphaFoldDB" id="A0ABD1KPY9"/>
<protein>
    <recommendedName>
        <fullName evidence="3">B-cell receptor CD22 first Ig-like domain-containing protein</fullName>
    </recommendedName>
</protein>
<keyword evidence="2" id="KW-0732">Signal</keyword>
<gene>
    <name evidence="4" type="ORF">ACEWY4_003020</name>
</gene>
<accession>A0ABD1KPY9</accession>
<keyword evidence="1" id="KW-0472">Membrane</keyword>
<keyword evidence="1" id="KW-1133">Transmembrane helix</keyword>
<name>A0ABD1KPY9_9TELE</name>
<evidence type="ECO:0000256" key="2">
    <source>
        <dbReference type="SAM" id="SignalP"/>
    </source>
</evidence>
<feature type="chain" id="PRO_5044797583" description="B-cell receptor CD22 first Ig-like domain-containing protein" evidence="2">
    <location>
        <begin position="19"/>
        <end position="248"/>
    </location>
</feature>
<dbReference type="Pfam" id="PF24518">
    <property type="entry name" value="Ig_CD22"/>
    <property type="match status" value="1"/>
</dbReference>
<dbReference type="Gene3D" id="2.60.40.10">
    <property type="entry name" value="Immunoglobulins"/>
    <property type="match status" value="1"/>
</dbReference>
<dbReference type="PANTHER" id="PTHR15343:SF1">
    <property type="entry name" value="CD7 ANTIGEN-LIKE"/>
    <property type="match status" value="1"/>
</dbReference>